<evidence type="ECO:0000259" key="1">
    <source>
        <dbReference type="SMART" id="SM00418"/>
    </source>
</evidence>
<accession>A0ABZ1SVF7</accession>
<dbReference type="Proteomes" id="UP001432011">
    <property type="component" value="Chromosome"/>
</dbReference>
<gene>
    <name evidence="2" type="ORF">OG913_04760</name>
</gene>
<dbReference type="EMBL" id="CP108085">
    <property type="protein sequence ID" value="WUP76338.1"/>
    <property type="molecule type" value="Genomic_DNA"/>
</dbReference>
<dbReference type="InterPro" id="IPR011991">
    <property type="entry name" value="ArsR-like_HTH"/>
</dbReference>
<evidence type="ECO:0000313" key="2">
    <source>
        <dbReference type="EMBL" id="WUP76338.1"/>
    </source>
</evidence>
<dbReference type="InterPro" id="IPR001845">
    <property type="entry name" value="HTH_ArsR_DNA-bd_dom"/>
</dbReference>
<reference evidence="2" key="1">
    <citation type="submission" date="2022-10" db="EMBL/GenBank/DDBJ databases">
        <title>The complete genomes of actinobacterial strains from the NBC collection.</title>
        <authorList>
            <person name="Joergensen T.S."/>
            <person name="Alvarez Arevalo M."/>
            <person name="Sterndorff E.B."/>
            <person name="Faurdal D."/>
            <person name="Vuksanovic O."/>
            <person name="Mourched A.-S."/>
            <person name="Charusanti P."/>
            <person name="Shaw S."/>
            <person name="Blin K."/>
            <person name="Weber T."/>
        </authorList>
    </citation>
    <scope>NUCLEOTIDE SEQUENCE</scope>
    <source>
        <strain evidence="2">NBC_00254</strain>
    </source>
</reference>
<name>A0ABZ1SVF7_9ACTN</name>
<organism evidence="2 3">
    <name type="scientific">Microbispora hainanensis</name>
    <dbReference type="NCBI Taxonomy" id="568844"/>
    <lineage>
        <taxon>Bacteria</taxon>
        <taxon>Bacillati</taxon>
        <taxon>Actinomycetota</taxon>
        <taxon>Actinomycetes</taxon>
        <taxon>Streptosporangiales</taxon>
        <taxon>Streptosporangiaceae</taxon>
        <taxon>Microbispora</taxon>
    </lineage>
</organism>
<dbReference type="SUPFAM" id="SSF46785">
    <property type="entry name" value="Winged helix' DNA-binding domain"/>
    <property type="match status" value="1"/>
</dbReference>
<dbReference type="Pfam" id="PF12840">
    <property type="entry name" value="HTH_20"/>
    <property type="match status" value="1"/>
</dbReference>
<dbReference type="CDD" id="cd00090">
    <property type="entry name" value="HTH_ARSR"/>
    <property type="match status" value="1"/>
</dbReference>
<protein>
    <submittedName>
        <fullName evidence="2">Helix-turn-helix domain-containing protein</fullName>
    </submittedName>
</protein>
<dbReference type="InterPro" id="IPR036388">
    <property type="entry name" value="WH-like_DNA-bd_sf"/>
</dbReference>
<proteinExistence type="predicted"/>
<dbReference type="Gene3D" id="1.10.10.10">
    <property type="entry name" value="Winged helix-like DNA-binding domain superfamily/Winged helix DNA-binding domain"/>
    <property type="match status" value="1"/>
</dbReference>
<evidence type="ECO:0000313" key="3">
    <source>
        <dbReference type="Proteomes" id="UP001432011"/>
    </source>
</evidence>
<feature type="domain" description="HTH arsR-type" evidence="1">
    <location>
        <begin position="12"/>
        <end position="95"/>
    </location>
</feature>
<dbReference type="InterPro" id="IPR036390">
    <property type="entry name" value="WH_DNA-bd_sf"/>
</dbReference>
<keyword evidence="3" id="KW-1185">Reference proteome</keyword>
<sequence length="200" mass="21900">MSKKTGRITDPTVLKVIAHPARLRLYEVLVADGPATAAQLARHVPGAPGSLSYHLRRLAAHGFIEEAPDLCEDGRERWWRAIPGGVRWSPEDFADSPGAQEVAATAQRVLIGRHIDRLQEWLADGPQRWGTAWASAAKSTDSVLRLTPDELRELGRELDAVIERWAGRPDGPGRDHVFLFLHAFPIAGSAPASDTGTEPR</sequence>
<dbReference type="RefSeq" id="WP_142647537.1">
    <property type="nucleotide sequence ID" value="NZ_CP108085.1"/>
</dbReference>
<dbReference type="SMART" id="SM00418">
    <property type="entry name" value="HTH_ARSR"/>
    <property type="match status" value="1"/>
</dbReference>